<accession>K9TJK0</accession>
<evidence type="ECO:0000256" key="1">
    <source>
        <dbReference type="SAM" id="Phobius"/>
    </source>
</evidence>
<keyword evidence="1" id="KW-0472">Membrane</keyword>
<gene>
    <name evidence="2" type="ORF">Oscil6304_2980</name>
</gene>
<dbReference type="Proteomes" id="UP000010367">
    <property type="component" value="Chromosome"/>
</dbReference>
<dbReference type="EMBL" id="CP003607">
    <property type="protein sequence ID" value="AFY82578.1"/>
    <property type="molecule type" value="Genomic_DNA"/>
</dbReference>
<proteinExistence type="predicted"/>
<organism evidence="2 3">
    <name type="scientific">Oscillatoria acuminata PCC 6304</name>
    <dbReference type="NCBI Taxonomy" id="56110"/>
    <lineage>
        <taxon>Bacteria</taxon>
        <taxon>Bacillati</taxon>
        <taxon>Cyanobacteriota</taxon>
        <taxon>Cyanophyceae</taxon>
        <taxon>Oscillatoriophycideae</taxon>
        <taxon>Oscillatoriales</taxon>
        <taxon>Oscillatoriaceae</taxon>
        <taxon>Oscillatoria</taxon>
    </lineage>
</organism>
<sequence length="53" mass="6022">MFDYNTQSRLVIAIVSGAIYFVLYVWKSPTEVHLGIFQSILVTSAVLNILSFR</sequence>
<reference evidence="2 3" key="1">
    <citation type="submission" date="2012-06" db="EMBL/GenBank/DDBJ databases">
        <title>Finished chromosome of genome of Oscillatoria acuminata PCC 6304.</title>
        <authorList>
            <consortium name="US DOE Joint Genome Institute"/>
            <person name="Gugger M."/>
            <person name="Coursin T."/>
            <person name="Rippka R."/>
            <person name="Tandeau De Marsac N."/>
            <person name="Huntemann M."/>
            <person name="Wei C.-L."/>
            <person name="Han J."/>
            <person name="Detter J.C."/>
            <person name="Han C."/>
            <person name="Tapia R."/>
            <person name="Davenport K."/>
            <person name="Daligault H."/>
            <person name="Erkkila T."/>
            <person name="Gu W."/>
            <person name="Munk A.C.C."/>
            <person name="Teshima H."/>
            <person name="Xu Y."/>
            <person name="Chain P."/>
            <person name="Chen A."/>
            <person name="Krypides N."/>
            <person name="Mavromatis K."/>
            <person name="Markowitz V."/>
            <person name="Szeto E."/>
            <person name="Ivanova N."/>
            <person name="Mikhailova N."/>
            <person name="Ovchinnikova G."/>
            <person name="Pagani I."/>
            <person name="Pati A."/>
            <person name="Goodwin L."/>
            <person name="Peters L."/>
            <person name="Pitluck S."/>
            <person name="Woyke T."/>
            <person name="Kerfeld C."/>
        </authorList>
    </citation>
    <scope>NUCLEOTIDE SEQUENCE [LARGE SCALE GENOMIC DNA]</scope>
    <source>
        <strain evidence="2 3">PCC 6304</strain>
    </source>
</reference>
<keyword evidence="1" id="KW-1133">Transmembrane helix</keyword>
<protein>
    <submittedName>
        <fullName evidence="2">Uncharacterized protein</fullName>
    </submittedName>
</protein>
<feature type="transmembrane region" description="Helical" evidence="1">
    <location>
        <begin position="32"/>
        <end position="52"/>
    </location>
</feature>
<evidence type="ECO:0000313" key="2">
    <source>
        <dbReference type="EMBL" id="AFY82578.1"/>
    </source>
</evidence>
<keyword evidence="1" id="KW-0812">Transmembrane</keyword>
<name>K9TJK0_9CYAN</name>
<dbReference type="InParanoid" id="K9TJK0"/>
<dbReference type="HOGENOM" id="CLU_3064171_0_0_3"/>
<dbReference type="KEGG" id="oac:Oscil6304_2980"/>
<evidence type="ECO:0000313" key="3">
    <source>
        <dbReference type="Proteomes" id="UP000010367"/>
    </source>
</evidence>
<feature type="transmembrane region" description="Helical" evidence="1">
    <location>
        <begin position="7"/>
        <end position="26"/>
    </location>
</feature>
<keyword evidence="3" id="KW-1185">Reference proteome</keyword>
<dbReference type="AlphaFoldDB" id="K9TJK0"/>